<dbReference type="EMBL" id="CP003125">
    <property type="protein sequence ID" value="AEV18688.1"/>
    <property type="molecule type" value="Genomic_DNA"/>
</dbReference>
<protein>
    <submittedName>
        <fullName evidence="2">Uncharacterized protein</fullName>
    </submittedName>
</protein>
<organism evidence="2 3">
    <name type="scientific">Geobacillus thermoleovorans CCB_US3_UF5</name>
    <dbReference type="NCBI Taxonomy" id="1111068"/>
    <lineage>
        <taxon>Bacteria</taxon>
        <taxon>Bacillati</taxon>
        <taxon>Bacillota</taxon>
        <taxon>Bacilli</taxon>
        <taxon>Bacillales</taxon>
        <taxon>Anoxybacillaceae</taxon>
        <taxon>Geobacillus</taxon>
        <taxon>Geobacillus thermoleovorans group</taxon>
    </lineage>
</organism>
<evidence type="ECO:0000313" key="2">
    <source>
        <dbReference type="EMBL" id="AEV18688.1"/>
    </source>
</evidence>
<evidence type="ECO:0000256" key="1">
    <source>
        <dbReference type="SAM" id="MobiDB-lite"/>
    </source>
</evidence>
<feature type="region of interest" description="Disordered" evidence="1">
    <location>
        <begin position="1"/>
        <end position="48"/>
    </location>
</feature>
<gene>
    <name evidence="2" type="ORF">GTCCBUS3UF5_13750</name>
</gene>
<evidence type="ECO:0000313" key="3">
    <source>
        <dbReference type="Proteomes" id="UP000005636"/>
    </source>
</evidence>
<name>A0ABM5MG72_GEOTH</name>
<sequence length="48" mass="5151">MQAQKMKSGHMLSAAVDPTPPPNGFPLYPQGPQTKPSDRHLLLPPSEG</sequence>
<dbReference type="Proteomes" id="UP000005636">
    <property type="component" value="Chromosome"/>
</dbReference>
<proteinExistence type="predicted"/>
<accession>A0ABM5MG72</accession>
<reference evidence="2 3" key="1">
    <citation type="submission" date="2011-11" db="EMBL/GenBank/DDBJ databases">
        <title>Complete genome sequence of thermophilic Geobacillus thermoleovorans CCB_US3_UF5.</title>
        <authorList>
            <person name="Muhd Sakaff M.K.L."/>
            <person name="Abdul Rahman A.Y."/>
            <person name="Saito J.A."/>
            <person name="Hou S."/>
            <person name="Alam M."/>
        </authorList>
    </citation>
    <scope>NUCLEOTIDE SEQUENCE [LARGE SCALE GENOMIC DNA]</scope>
    <source>
        <strain evidence="2 3">CCB_US3_UF5</strain>
    </source>
</reference>
<keyword evidence="3" id="KW-1185">Reference proteome</keyword>